<proteinExistence type="predicted"/>
<dbReference type="OrthoDB" id="2995295at2759"/>
<keyword evidence="2" id="KW-1185">Reference proteome</keyword>
<accession>A0A9W9DMH7</accession>
<comment type="caution">
    <text evidence="1">The sequence shown here is derived from an EMBL/GenBank/DDBJ whole genome shotgun (WGS) entry which is preliminary data.</text>
</comment>
<evidence type="ECO:0000313" key="1">
    <source>
        <dbReference type="EMBL" id="KAJ4477272.1"/>
    </source>
</evidence>
<evidence type="ECO:0000313" key="2">
    <source>
        <dbReference type="Proteomes" id="UP001150266"/>
    </source>
</evidence>
<reference evidence="1" key="1">
    <citation type="submission" date="2022-08" db="EMBL/GenBank/DDBJ databases">
        <title>A Global Phylogenomic Analysis of the Shiitake Genus Lentinula.</title>
        <authorList>
            <consortium name="DOE Joint Genome Institute"/>
            <person name="Sierra-Patev S."/>
            <person name="Min B."/>
            <person name="Naranjo-Ortiz M."/>
            <person name="Looney B."/>
            <person name="Konkel Z."/>
            <person name="Slot J.C."/>
            <person name="Sakamoto Y."/>
            <person name="Steenwyk J.L."/>
            <person name="Rokas A."/>
            <person name="Carro J."/>
            <person name="Camarero S."/>
            <person name="Ferreira P."/>
            <person name="Molpeceres G."/>
            <person name="Ruiz-Duenas F.J."/>
            <person name="Serrano A."/>
            <person name="Henrissat B."/>
            <person name="Drula E."/>
            <person name="Hughes K.W."/>
            <person name="Mata J.L."/>
            <person name="Ishikawa N.K."/>
            <person name="Vargas-Isla R."/>
            <person name="Ushijima S."/>
            <person name="Smith C.A."/>
            <person name="Ahrendt S."/>
            <person name="Andreopoulos W."/>
            <person name="He G."/>
            <person name="Labutti K."/>
            <person name="Lipzen A."/>
            <person name="Ng V."/>
            <person name="Riley R."/>
            <person name="Sandor L."/>
            <person name="Barry K."/>
            <person name="Martinez A.T."/>
            <person name="Xiao Y."/>
            <person name="Gibbons J.G."/>
            <person name="Terashima K."/>
            <person name="Grigoriev I.V."/>
            <person name="Hibbett D.S."/>
        </authorList>
    </citation>
    <scope>NUCLEOTIDE SEQUENCE</scope>
    <source>
        <strain evidence="1">JLM2183</strain>
    </source>
</reference>
<name>A0A9W9DMH7_9AGAR</name>
<protein>
    <submittedName>
        <fullName evidence="1">Uncharacterized protein</fullName>
    </submittedName>
</protein>
<gene>
    <name evidence="1" type="ORF">J3R30DRAFT_197111</name>
</gene>
<dbReference type="AlphaFoldDB" id="A0A9W9DMH7"/>
<organism evidence="1 2">
    <name type="scientific">Lentinula aciculospora</name>
    <dbReference type="NCBI Taxonomy" id="153920"/>
    <lineage>
        <taxon>Eukaryota</taxon>
        <taxon>Fungi</taxon>
        <taxon>Dikarya</taxon>
        <taxon>Basidiomycota</taxon>
        <taxon>Agaricomycotina</taxon>
        <taxon>Agaricomycetes</taxon>
        <taxon>Agaricomycetidae</taxon>
        <taxon>Agaricales</taxon>
        <taxon>Marasmiineae</taxon>
        <taxon>Omphalotaceae</taxon>
        <taxon>Lentinula</taxon>
    </lineage>
</organism>
<dbReference type="EMBL" id="JAOTPV010000010">
    <property type="protein sequence ID" value="KAJ4477272.1"/>
    <property type="molecule type" value="Genomic_DNA"/>
</dbReference>
<dbReference type="Proteomes" id="UP001150266">
    <property type="component" value="Unassembled WGS sequence"/>
</dbReference>
<sequence length="289" mass="32373">MSERRNTRPTRPTLNLRASYGFNANSREMLSPDSLASSIPATSSPLTPNDAEEFMFNPKEDAGTTLSDVFTGETSYFHKIPYHEDRTYLPPLSEVSDQGSIYSQDSACVVYTSKLRHVANPTPQSTLTFAAIWDPDHGMSMFSGQQLLGQEHSSANENAGAQEGNDNARLSNYFADNSEHPDCEPHLVRRHFHYLLYCRFVECSMRGNSLHASPPPLRRHQTTSRWTSARKIKETSLRTLCKMICFQGTLTLHGYPRFSLSGTLSLLPMAKNAQKSRNLSNSLTCDLKS</sequence>